<proteinExistence type="predicted"/>
<name>A0A6A4CYG1_9STRA</name>
<dbReference type="InterPro" id="IPR050951">
    <property type="entry name" value="Retrovirus_Pol_polyprotein"/>
</dbReference>
<dbReference type="PANTHER" id="PTHR37984">
    <property type="entry name" value="PROTEIN CBG26694"/>
    <property type="match status" value="1"/>
</dbReference>
<organism evidence="2 3">
    <name type="scientific">Phytophthora rubi</name>
    <dbReference type="NCBI Taxonomy" id="129364"/>
    <lineage>
        <taxon>Eukaryota</taxon>
        <taxon>Sar</taxon>
        <taxon>Stramenopiles</taxon>
        <taxon>Oomycota</taxon>
        <taxon>Peronosporomycetes</taxon>
        <taxon>Peronosporales</taxon>
        <taxon>Peronosporaceae</taxon>
        <taxon>Phytophthora</taxon>
    </lineage>
</organism>
<dbReference type="InterPro" id="IPR012337">
    <property type="entry name" value="RNaseH-like_sf"/>
</dbReference>
<dbReference type="PROSITE" id="PS50994">
    <property type="entry name" value="INTEGRASE"/>
    <property type="match status" value="1"/>
</dbReference>
<dbReference type="InterPro" id="IPR036397">
    <property type="entry name" value="RNaseH_sf"/>
</dbReference>
<dbReference type="EMBL" id="QXFT01002412">
    <property type="protein sequence ID" value="KAE9298669.1"/>
    <property type="molecule type" value="Genomic_DNA"/>
</dbReference>
<accession>A0A6A4CYG1</accession>
<dbReference type="GO" id="GO:0003676">
    <property type="term" value="F:nucleic acid binding"/>
    <property type="evidence" value="ECO:0007669"/>
    <property type="project" value="InterPro"/>
</dbReference>
<dbReference type="Proteomes" id="UP000434957">
    <property type="component" value="Unassembled WGS sequence"/>
</dbReference>
<comment type="caution">
    <text evidence="2">The sequence shown here is derived from an EMBL/GenBank/DDBJ whole genome shotgun (WGS) entry which is preliminary data.</text>
</comment>
<dbReference type="InterPro" id="IPR041588">
    <property type="entry name" value="Integrase_H2C2"/>
</dbReference>
<dbReference type="Gene3D" id="3.30.420.10">
    <property type="entry name" value="Ribonuclease H-like superfamily/Ribonuclease H"/>
    <property type="match status" value="1"/>
</dbReference>
<gene>
    <name evidence="2" type="ORF">PR003_g23176</name>
</gene>
<dbReference type="Pfam" id="PF17921">
    <property type="entry name" value="Integrase_H2C2"/>
    <property type="match status" value="1"/>
</dbReference>
<evidence type="ECO:0000313" key="2">
    <source>
        <dbReference type="EMBL" id="KAE9298669.1"/>
    </source>
</evidence>
<evidence type="ECO:0000259" key="1">
    <source>
        <dbReference type="PROSITE" id="PS50994"/>
    </source>
</evidence>
<dbReference type="InterPro" id="IPR001584">
    <property type="entry name" value="Integrase_cat-core"/>
</dbReference>
<reference evidence="2 3" key="1">
    <citation type="submission" date="2018-08" db="EMBL/GenBank/DDBJ databases">
        <title>Genomic investigation of the strawberry pathogen Phytophthora fragariae indicates pathogenicity is determined by transcriptional variation in three key races.</title>
        <authorList>
            <person name="Adams T.M."/>
            <person name="Armitage A.D."/>
            <person name="Sobczyk M.K."/>
            <person name="Bates H.J."/>
            <person name="Dunwell J.M."/>
            <person name="Nellist C.F."/>
            <person name="Harrison R.J."/>
        </authorList>
    </citation>
    <scope>NUCLEOTIDE SEQUENCE [LARGE SCALE GENOMIC DNA]</scope>
    <source>
        <strain evidence="2 3">SCRP333</strain>
    </source>
</reference>
<sequence length="224" mass="24811">MQQRLCVVAHAGARGHRGSGATTQALETAFYWRTLAKDVAEFVAGCLHCMATASGRIPRPFGETLKTTKPNEVLHFDYLTMVEACLQANSVNAYHGLQYWFKRFSVVRQWVSDQTAHFRNQDVGSLQRALGAHHHFTTAYIPWANGTVEAVNREILKCIKAMLSERKLHVRDWPALLPVVQSALNGMPADRLGGKSPLTAFTALPGGAQLQPILHPRDPEDTTL</sequence>
<dbReference type="AlphaFoldDB" id="A0A6A4CYG1"/>
<keyword evidence="3" id="KW-1185">Reference proteome</keyword>
<protein>
    <recommendedName>
        <fullName evidence="1">Integrase catalytic domain-containing protein</fullName>
    </recommendedName>
</protein>
<dbReference type="GO" id="GO:0015074">
    <property type="term" value="P:DNA integration"/>
    <property type="evidence" value="ECO:0007669"/>
    <property type="project" value="InterPro"/>
</dbReference>
<dbReference type="SUPFAM" id="SSF53098">
    <property type="entry name" value="Ribonuclease H-like"/>
    <property type="match status" value="1"/>
</dbReference>
<dbReference type="Gene3D" id="1.10.340.70">
    <property type="match status" value="1"/>
</dbReference>
<dbReference type="PANTHER" id="PTHR37984:SF5">
    <property type="entry name" value="PROTEIN NYNRIN-LIKE"/>
    <property type="match status" value="1"/>
</dbReference>
<evidence type="ECO:0000313" key="3">
    <source>
        <dbReference type="Proteomes" id="UP000434957"/>
    </source>
</evidence>
<feature type="domain" description="Integrase catalytic" evidence="1">
    <location>
        <begin position="112"/>
        <end position="205"/>
    </location>
</feature>